<evidence type="ECO:0000313" key="5">
    <source>
        <dbReference type="Proteomes" id="UP000023152"/>
    </source>
</evidence>
<dbReference type="Proteomes" id="UP000023152">
    <property type="component" value="Unassembled WGS sequence"/>
</dbReference>
<dbReference type="Gene3D" id="2.130.10.10">
    <property type="entry name" value="YVTN repeat-like/Quinoprotein amine dehydrogenase"/>
    <property type="match status" value="4"/>
</dbReference>
<dbReference type="InterPro" id="IPR015943">
    <property type="entry name" value="WD40/YVTN_repeat-like_dom_sf"/>
</dbReference>
<keyword evidence="1 3" id="KW-0853">WD repeat</keyword>
<dbReference type="Pfam" id="PF00400">
    <property type="entry name" value="WD40"/>
    <property type="match status" value="6"/>
</dbReference>
<name>X6M582_RETFI</name>
<gene>
    <name evidence="4" type="ORF">RFI_28600</name>
</gene>
<dbReference type="PANTHER" id="PTHR19848:SF8">
    <property type="entry name" value="F-BOX AND WD REPEAT DOMAIN CONTAINING 7"/>
    <property type="match status" value="1"/>
</dbReference>
<keyword evidence="2" id="KW-0677">Repeat</keyword>
<organism evidence="4 5">
    <name type="scientific">Reticulomyxa filosa</name>
    <dbReference type="NCBI Taxonomy" id="46433"/>
    <lineage>
        <taxon>Eukaryota</taxon>
        <taxon>Sar</taxon>
        <taxon>Rhizaria</taxon>
        <taxon>Retaria</taxon>
        <taxon>Foraminifera</taxon>
        <taxon>Monothalamids</taxon>
        <taxon>Reticulomyxidae</taxon>
        <taxon>Reticulomyxa</taxon>
    </lineage>
</organism>
<proteinExistence type="predicted"/>
<reference evidence="4 5" key="1">
    <citation type="journal article" date="2013" name="Curr. Biol.">
        <title>The Genome of the Foraminiferan Reticulomyxa filosa.</title>
        <authorList>
            <person name="Glockner G."/>
            <person name="Hulsmann N."/>
            <person name="Schleicher M."/>
            <person name="Noegel A.A."/>
            <person name="Eichinger L."/>
            <person name="Gallinger C."/>
            <person name="Pawlowski J."/>
            <person name="Sierra R."/>
            <person name="Euteneuer U."/>
            <person name="Pillet L."/>
            <person name="Moustafa A."/>
            <person name="Platzer M."/>
            <person name="Groth M."/>
            <person name="Szafranski K."/>
            <person name="Schliwa M."/>
        </authorList>
    </citation>
    <scope>NUCLEOTIDE SEQUENCE [LARGE SCALE GENOMIC DNA]</scope>
</reference>
<evidence type="ECO:0000256" key="1">
    <source>
        <dbReference type="ARBA" id="ARBA00022574"/>
    </source>
</evidence>
<dbReference type="InterPro" id="IPR036322">
    <property type="entry name" value="WD40_repeat_dom_sf"/>
</dbReference>
<evidence type="ECO:0000256" key="2">
    <source>
        <dbReference type="ARBA" id="ARBA00022737"/>
    </source>
</evidence>
<keyword evidence="5" id="KW-1185">Reference proteome</keyword>
<feature type="repeat" description="WD" evidence="3">
    <location>
        <begin position="285"/>
        <end position="307"/>
    </location>
</feature>
<dbReference type="PRINTS" id="PR00320">
    <property type="entry name" value="GPROTEINBRPT"/>
</dbReference>
<dbReference type="SMART" id="SM00320">
    <property type="entry name" value="WD40"/>
    <property type="match status" value="6"/>
</dbReference>
<dbReference type="InterPro" id="IPR019775">
    <property type="entry name" value="WD40_repeat_CS"/>
</dbReference>
<dbReference type="AlphaFoldDB" id="X6M582"/>
<accession>X6M582</accession>
<dbReference type="PROSITE" id="PS00678">
    <property type="entry name" value="WD_REPEATS_1"/>
    <property type="match status" value="4"/>
</dbReference>
<protein>
    <recommendedName>
        <fullName evidence="6">G-protein beta WD-40 repeats containing protein</fullName>
    </recommendedName>
</protein>
<evidence type="ECO:0000313" key="4">
    <source>
        <dbReference type="EMBL" id="ETO08786.1"/>
    </source>
</evidence>
<dbReference type="PANTHER" id="PTHR19848">
    <property type="entry name" value="WD40 REPEAT PROTEIN"/>
    <property type="match status" value="1"/>
</dbReference>
<feature type="repeat" description="WD" evidence="3">
    <location>
        <begin position="245"/>
        <end position="286"/>
    </location>
</feature>
<dbReference type="EMBL" id="ASPP01024705">
    <property type="protein sequence ID" value="ETO08786.1"/>
    <property type="molecule type" value="Genomic_DNA"/>
</dbReference>
<feature type="repeat" description="WD" evidence="3">
    <location>
        <begin position="119"/>
        <end position="160"/>
    </location>
</feature>
<dbReference type="InterPro" id="IPR001680">
    <property type="entry name" value="WD40_rpt"/>
</dbReference>
<feature type="repeat" description="WD" evidence="3">
    <location>
        <begin position="203"/>
        <end position="244"/>
    </location>
</feature>
<feature type="repeat" description="WD" evidence="3">
    <location>
        <begin position="161"/>
        <end position="202"/>
    </location>
</feature>
<dbReference type="CDD" id="cd00200">
    <property type="entry name" value="WD40"/>
    <property type="match status" value="1"/>
</dbReference>
<evidence type="ECO:0000256" key="3">
    <source>
        <dbReference type="PROSITE-ProRule" id="PRU00221"/>
    </source>
</evidence>
<dbReference type="InterPro" id="IPR020472">
    <property type="entry name" value="WD40_PAC1"/>
</dbReference>
<evidence type="ECO:0008006" key="6">
    <source>
        <dbReference type="Google" id="ProtNLM"/>
    </source>
</evidence>
<sequence>MTTLINEKNSANRLALVTSFQGFSKNFYCTFLFIPEEDIQIIVQHWVRVLNIKLGWINDFNKLVFNYSKYFRLLKVLKGHKSGINSVRLSANGCKVISSSNDNTVRIWNVASGKQIQIFEGHTNWTRVAEFSPDEQVVISGSADETIRLWDAESGKQMIQLEGHSNWIWGISISSDGKNIVSCSTDETIRLWSVNSEKEIKTFAGHSAGVLSVQFSLDNQMIVSASVDTTIALWDVKSGKRLKELTGHSNAVIYVKFSPDDKFIVSCSDDKTIRIWDVKSGKETVVSCSNDMTVRLWDVKSGLELQRLEGHSDRVRGIDVSLDSSQIKKFYSKNTSQNITAIWKKLLYFKKLVQMLFFIGKIGSFQCCILYCEFIDIKNESEIFYEGNQVIVESEFENNEEIIQFIAERIHDTNSIQ</sequence>
<dbReference type="PROSITE" id="PS50082">
    <property type="entry name" value="WD_REPEATS_2"/>
    <property type="match status" value="6"/>
</dbReference>
<dbReference type="SUPFAM" id="SSF50978">
    <property type="entry name" value="WD40 repeat-like"/>
    <property type="match status" value="1"/>
</dbReference>
<feature type="repeat" description="WD" evidence="3">
    <location>
        <begin position="77"/>
        <end position="118"/>
    </location>
</feature>
<comment type="caution">
    <text evidence="4">The sequence shown here is derived from an EMBL/GenBank/DDBJ whole genome shotgun (WGS) entry which is preliminary data.</text>
</comment>
<dbReference type="OrthoDB" id="10265988at2759"/>
<dbReference type="PROSITE" id="PS50294">
    <property type="entry name" value="WD_REPEATS_REGION"/>
    <property type="match status" value="5"/>
</dbReference>